<dbReference type="PANTHER" id="PTHR24029:SF0">
    <property type="entry name" value="UVRABC SYSTEM PROTEIN B"/>
    <property type="match status" value="1"/>
</dbReference>
<name>A0A645HSW3_9ZZZZ</name>
<dbReference type="Gene3D" id="3.40.50.300">
    <property type="entry name" value="P-loop containing nucleotide triphosphate hydrolases"/>
    <property type="match status" value="1"/>
</dbReference>
<dbReference type="InterPro" id="IPR036876">
    <property type="entry name" value="UVR_dom_sf"/>
</dbReference>
<organism evidence="3">
    <name type="scientific">bioreactor metagenome</name>
    <dbReference type="NCBI Taxonomy" id="1076179"/>
    <lineage>
        <taxon>unclassified sequences</taxon>
        <taxon>metagenomes</taxon>
        <taxon>ecological metagenomes</taxon>
    </lineage>
</organism>
<dbReference type="GO" id="GO:0005524">
    <property type="term" value="F:ATP binding"/>
    <property type="evidence" value="ECO:0007669"/>
    <property type="project" value="InterPro"/>
</dbReference>
<gene>
    <name evidence="3" type="primary">uvrB_55</name>
    <name evidence="3" type="ORF">SDC9_189701</name>
</gene>
<accession>A0A645HSW3</accession>
<dbReference type="InterPro" id="IPR004807">
    <property type="entry name" value="UvrB"/>
</dbReference>
<evidence type="ECO:0000259" key="2">
    <source>
        <dbReference type="PROSITE" id="PS50151"/>
    </source>
</evidence>
<dbReference type="InterPro" id="IPR024759">
    <property type="entry name" value="UvrB_YAD/RRR_dom"/>
</dbReference>
<dbReference type="Gene3D" id="4.10.860.10">
    <property type="entry name" value="UVR domain"/>
    <property type="match status" value="1"/>
</dbReference>
<comment type="caution">
    <text evidence="3">The sequence shown here is derived from an EMBL/GenBank/DDBJ whole genome shotgun (WGS) entry which is preliminary data.</text>
</comment>
<dbReference type="InterPro" id="IPR001943">
    <property type="entry name" value="UVR_dom"/>
</dbReference>
<dbReference type="GO" id="GO:0009380">
    <property type="term" value="C:excinuclease repair complex"/>
    <property type="evidence" value="ECO:0007669"/>
    <property type="project" value="InterPro"/>
</dbReference>
<feature type="coiled-coil region" evidence="1">
    <location>
        <begin position="83"/>
        <end position="129"/>
    </location>
</feature>
<dbReference type="GO" id="GO:0016887">
    <property type="term" value="F:ATP hydrolysis activity"/>
    <property type="evidence" value="ECO:0007669"/>
    <property type="project" value="InterPro"/>
</dbReference>
<dbReference type="Pfam" id="PF02151">
    <property type="entry name" value="UVR"/>
    <property type="match status" value="1"/>
</dbReference>
<dbReference type="GO" id="GO:0003677">
    <property type="term" value="F:DNA binding"/>
    <property type="evidence" value="ECO:0007669"/>
    <property type="project" value="InterPro"/>
</dbReference>
<reference evidence="3" key="1">
    <citation type="submission" date="2019-08" db="EMBL/GenBank/DDBJ databases">
        <authorList>
            <person name="Kucharzyk K."/>
            <person name="Murdoch R.W."/>
            <person name="Higgins S."/>
            <person name="Loffler F."/>
        </authorList>
    </citation>
    <scope>NUCLEOTIDE SEQUENCE</scope>
</reference>
<keyword evidence="1" id="KW-0175">Coiled coil</keyword>
<dbReference type="SUPFAM" id="SSF46600">
    <property type="entry name" value="C-terminal UvrC-binding domain of UvrB"/>
    <property type="match status" value="1"/>
</dbReference>
<dbReference type="EMBL" id="VSSQ01099673">
    <property type="protein sequence ID" value="MPN42145.1"/>
    <property type="molecule type" value="Genomic_DNA"/>
</dbReference>
<dbReference type="GO" id="GO:0006289">
    <property type="term" value="P:nucleotide-excision repair"/>
    <property type="evidence" value="ECO:0007669"/>
    <property type="project" value="InterPro"/>
</dbReference>
<protein>
    <submittedName>
        <fullName evidence="3">UvrABC system protein B</fullName>
    </submittedName>
</protein>
<dbReference type="Pfam" id="PF12344">
    <property type="entry name" value="UvrB"/>
    <property type="match status" value="1"/>
</dbReference>
<proteinExistence type="predicted"/>
<dbReference type="AlphaFoldDB" id="A0A645HSW3"/>
<dbReference type="InterPro" id="IPR027417">
    <property type="entry name" value="P-loop_NTPase"/>
</dbReference>
<feature type="domain" description="UVR" evidence="2">
    <location>
        <begin position="87"/>
        <end position="122"/>
    </location>
</feature>
<dbReference type="PROSITE" id="PS50151">
    <property type="entry name" value="UVR"/>
    <property type="match status" value="1"/>
</dbReference>
<sequence>MYADRITKSMKIVIEETNRRRQIQEEYNKQNNINPETIYKTIEEIMSTTSIADIGIEKNAKREAQLLYKEALKPLSAANFVPNDQLENYINELYTQMKEAAKNLDFEQAATLRDEIAILKKKLEIINAK</sequence>
<evidence type="ECO:0000313" key="3">
    <source>
        <dbReference type="EMBL" id="MPN42145.1"/>
    </source>
</evidence>
<evidence type="ECO:0000256" key="1">
    <source>
        <dbReference type="SAM" id="Coils"/>
    </source>
</evidence>
<dbReference type="PANTHER" id="PTHR24029">
    <property type="entry name" value="UVRABC SYSTEM PROTEIN B"/>
    <property type="match status" value="1"/>
</dbReference>